<evidence type="ECO:0000313" key="2">
    <source>
        <dbReference type="Proteomes" id="UP000199603"/>
    </source>
</evidence>
<proteinExistence type="predicted"/>
<organism evidence="1 2">
    <name type="scientific">Aquimonas voraii</name>
    <dbReference type="NCBI Taxonomy" id="265719"/>
    <lineage>
        <taxon>Bacteria</taxon>
        <taxon>Pseudomonadati</taxon>
        <taxon>Pseudomonadota</taxon>
        <taxon>Gammaproteobacteria</taxon>
        <taxon>Lysobacterales</taxon>
        <taxon>Lysobacteraceae</taxon>
        <taxon>Aquimonas</taxon>
    </lineage>
</organism>
<evidence type="ECO:0000313" key="1">
    <source>
        <dbReference type="EMBL" id="SDE07053.1"/>
    </source>
</evidence>
<accession>A0A1G6ZXE9</accession>
<reference evidence="1 2" key="1">
    <citation type="submission" date="2016-10" db="EMBL/GenBank/DDBJ databases">
        <authorList>
            <person name="de Groot N.N."/>
        </authorList>
    </citation>
    <scope>NUCLEOTIDE SEQUENCE [LARGE SCALE GENOMIC DNA]</scope>
    <source>
        <strain evidence="1 2">DSM 16957</strain>
    </source>
</reference>
<name>A0A1G6ZXE9_9GAMM</name>
<protein>
    <submittedName>
        <fullName evidence="1">Uncharacterized protein</fullName>
    </submittedName>
</protein>
<sequence length="417" mass="46248">MATKSPNKLTDSPIFQGLIKKLVKQKLENPWWDRWEPDHSTEVALEDEIKNKCPELLGTIHLEDMNRFIADSLLEIFPEMRPLPAPIPGGAQFSVDVDDAARKISQRLSDRLGVAVFRYPLFRGSFEGSGLSHDFGSLGSILVYKGSSAGEGVEVSSTAKPKSFAVQVEVHGFLFEGASALTSIASERTCALLVFLWLTHCVNFHKGRPRIADGSWKPLAFLSGDSLDSAIDLSRDQNGLADAERLCSWSLFNDSTITITIGLARAPQHSVSPIIDAKTLGDSFNRLAEEDAERFRIAFHFFASSITASTSAHAILNLCIALECALGWELARGKHWNAQDNRGRIEARLETSIGGEMSKRVNAKKFVTKLFETRNSIAHGKTSSAVEAESLNLHRQGIEYFRRSCLFYIRHLAQTRR</sequence>
<dbReference type="Proteomes" id="UP000199603">
    <property type="component" value="Unassembled WGS sequence"/>
</dbReference>
<keyword evidence="2" id="KW-1185">Reference proteome</keyword>
<dbReference type="RefSeq" id="WP_143006748.1">
    <property type="nucleotide sequence ID" value="NZ_FNAG01000016.1"/>
</dbReference>
<dbReference type="EMBL" id="FNAG01000016">
    <property type="protein sequence ID" value="SDE07053.1"/>
    <property type="molecule type" value="Genomic_DNA"/>
</dbReference>
<gene>
    <name evidence="1" type="ORF">SAMN04488509_11642</name>
</gene>
<dbReference type="STRING" id="265719.SAMN04488509_11642"/>
<dbReference type="AlphaFoldDB" id="A0A1G6ZXE9"/>